<comment type="caution">
    <text evidence="1">The sequence shown here is derived from an EMBL/GenBank/DDBJ whole genome shotgun (WGS) entry which is preliminary data.</text>
</comment>
<evidence type="ECO:0000313" key="2">
    <source>
        <dbReference type="Proteomes" id="UP000466730"/>
    </source>
</evidence>
<dbReference type="EMBL" id="WJPO01000001">
    <property type="protein sequence ID" value="MRH19431.1"/>
    <property type="molecule type" value="Genomic_DNA"/>
</dbReference>
<evidence type="ECO:0000313" key="1">
    <source>
        <dbReference type="EMBL" id="MRH19431.1"/>
    </source>
</evidence>
<keyword evidence="2" id="KW-1185">Reference proteome</keyword>
<protein>
    <recommendedName>
        <fullName evidence="3">PhiE125 gp8 family phage protein</fullName>
    </recommendedName>
</protein>
<dbReference type="NCBIfam" id="TIGR02215">
    <property type="entry name" value="phage_chp_gp8"/>
    <property type="match status" value="1"/>
</dbReference>
<dbReference type="InterPro" id="IPR011738">
    <property type="entry name" value="Phage_CHP"/>
</dbReference>
<dbReference type="RefSeq" id="WP_153746755.1">
    <property type="nucleotide sequence ID" value="NZ_BAAADI010000002.1"/>
</dbReference>
<gene>
    <name evidence="1" type="ORF">GH815_00385</name>
</gene>
<evidence type="ECO:0008006" key="3">
    <source>
        <dbReference type="Google" id="ProtNLM"/>
    </source>
</evidence>
<dbReference type="AlphaFoldDB" id="A0A844AZX0"/>
<dbReference type="OrthoDB" id="8478788at2"/>
<sequence length="199" mass="21611">MMLIEQTTLPAAALPLDRFKAHLRLGTGFSDGGAEDALLEAFLRAAIATIEERTSKVLSARSFTWGVHGWRDGERETLPVAPVSRITELRVHDRRGTVCVCDPGTYRLERDGTYPRIVAGRTHLPTIPQGGGAEVDFEAGFGEDWDSVPPDLGQAVFLLAAHYHENRHEAASGAGHMPFGVAALIGRWRRLRMTAGGAS</sequence>
<dbReference type="Proteomes" id="UP000466730">
    <property type="component" value="Unassembled WGS sequence"/>
</dbReference>
<dbReference type="Gene3D" id="1.10.3230.30">
    <property type="entry name" value="Phage gp6-like head-tail connector protein"/>
    <property type="match status" value="1"/>
</dbReference>
<accession>A0A844AZX0</accession>
<dbReference type="CDD" id="cd08054">
    <property type="entry name" value="gp6"/>
    <property type="match status" value="1"/>
</dbReference>
<organism evidence="1 2">
    <name type="scientific">Rhodovulum strictum</name>
    <dbReference type="NCBI Taxonomy" id="58314"/>
    <lineage>
        <taxon>Bacteria</taxon>
        <taxon>Pseudomonadati</taxon>
        <taxon>Pseudomonadota</taxon>
        <taxon>Alphaproteobacteria</taxon>
        <taxon>Rhodobacterales</taxon>
        <taxon>Paracoccaceae</taxon>
        <taxon>Rhodovulum</taxon>
    </lineage>
</organism>
<reference evidence="1 2" key="1">
    <citation type="submission" date="2019-11" db="EMBL/GenBank/DDBJ databases">
        <title>Draft Whole-Genome sequence of the marine photosynthetic bacterium Rhodovulum strictum DSM 11289.</title>
        <authorList>
            <person name="Kyndt J.A."/>
            <person name="Meyer T.E."/>
        </authorList>
    </citation>
    <scope>NUCLEOTIDE SEQUENCE [LARGE SCALE GENOMIC DNA]</scope>
    <source>
        <strain evidence="1 2">DSM 11289</strain>
    </source>
</reference>
<name>A0A844AZX0_9RHOB</name>
<proteinExistence type="predicted"/>